<evidence type="ECO:0000256" key="4">
    <source>
        <dbReference type="ARBA" id="ARBA00022723"/>
    </source>
</evidence>
<dbReference type="InterPro" id="IPR006585">
    <property type="entry name" value="FTP1"/>
</dbReference>
<dbReference type="InterPro" id="IPR008979">
    <property type="entry name" value="Galactose-bd-like_sf"/>
</dbReference>
<evidence type="ECO:0000259" key="9">
    <source>
        <dbReference type="SMART" id="SM00607"/>
    </source>
</evidence>
<dbReference type="SUPFAM" id="SSF49785">
    <property type="entry name" value="Galactose-binding domain-like"/>
    <property type="match status" value="1"/>
</dbReference>
<dbReference type="InterPro" id="IPR051941">
    <property type="entry name" value="BG_Antigen-Binding_Lectin"/>
</dbReference>
<organism evidence="10 11">
    <name type="scientific">Crassostrea virginica</name>
    <name type="common">Eastern oyster</name>
    <dbReference type="NCBI Taxonomy" id="6565"/>
    <lineage>
        <taxon>Eukaryota</taxon>
        <taxon>Metazoa</taxon>
        <taxon>Spiralia</taxon>
        <taxon>Lophotrochozoa</taxon>
        <taxon>Mollusca</taxon>
        <taxon>Bivalvia</taxon>
        <taxon>Autobranchia</taxon>
        <taxon>Pteriomorphia</taxon>
        <taxon>Ostreida</taxon>
        <taxon>Ostreoidea</taxon>
        <taxon>Ostreidae</taxon>
        <taxon>Crassostrea</taxon>
    </lineage>
</organism>
<keyword evidence="8" id="KW-0732">Signal</keyword>
<dbReference type="GO" id="GO:0001868">
    <property type="term" value="P:regulation of complement activation, lectin pathway"/>
    <property type="evidence" value="ECO:0007669"/>
    <property type="project" value="UniProtKB-ARBA"/>
</dbReference>
<accession>A0A8B8AXI8</accession>
<dbReference type="Pfam" id="PF22633">
    <property type="entry name" value="F5_F8_type_C_2"/>
    <property type="match status" value="1"/>
</dbReference>
<evidence type="ECO:0000256" key="1">
    <source>
        <dbReference type="ARBA" id="ARBA00002219"/>
    </source>
</evidence>
<feature type="chain" id="PRO_5034630078" evidence="8">
    <location>
        <begin position="23"/>
        <end position="179"/>
    </location>
</feature>
<dbReference type="PANTHER" id="PTHR45713">
    <property type="entry name" value="FTP DOMAIN-CONTAINING PROTEIN"/>
    <property type="match status" value="1"/>
</dbReference>
<proteinExistence type="inferred from homology"/>
<feature type="signal peptide" evidence="8">
    <location>
        <begin position="1"/>
        <end position="22"/>
    </location>
</feature>
<keyword evidence="4" id="KW-0479">Metal-binding</keyword>
<dbReference type="Gene3D" id="2.60.120.260">
    <property type="entry name" value="Galactose-binding domain-like"/>
    <property type="match status" value="1"/>
</dbReference>
<dbReference type="GeneID" id="111105790"/>
<comment type="similarity">
    <text evidence="2">Belongs to the fucolectin family.</text>
</comment>
<keyword evidence="7" id="KW-1015">Disulfide bond</keyword>
<comment type="function">
    <text evidence="1">Acts as a defensive agent. Recognizes blood group fucosylated oligosaccharides including A, B, H and Lewis B-type antigens. Does not recognize Lewis A antigen and has low affinity for monovalent haptens.</text>
</comment>
<evidence type="ECO:0000256" key="3">
    <source>
        <dbReference type="ARBA" id="ARBA00011233"/>
    </source>
</evidence>
<keyword evidence="10" id="KW-1185">Reference proteome</keyword>
<dbReference type="GO" id="GO:0046872">
    <property type="term" value="F:metal ion binding"/>
    <property type="evidence" value="ECO:0007669"/>
    <property type="project" value="UniProtKB-KW"/>
</dbReference>
<dbReference type="OrthoDB" id="6137108at2759"/>
<evidence type="ECO:0000313" key="10">
    <source>
        <dbReference type="Proteomes" id="UP000694844"/>
    </source>
</evidence>
<sequence>MLSHSVSLVLSLVCLWYAQISAGHRHDLENVAYSKKVTLSSRWDHKNYPGSNAVNGIYSDYAHTANERYPWMRIDLEEKFRIHEIEVFARSDVLVNAKHLHDIDVKVGNSPRRMRMCGHVSGYAGLGGRMAVFCPTPTVGRYVQIQIVKGASNYLSPAEVLVWGERVGYHYWKHSDHNF</sequence>
<evidence type="ECO:0000313" key="11">
    <source>
        <dbReference type="RefSeq" id="XP_022295885.1"/>
    </source>
</evidence>
<keyword evidence="6" id="KW-0106">Calcium</keyword>
<keyword evidence="5" id="KW-0430">Lectin</keyword>
<evidence type="ECO:0000256" key="7">
    <source>
        <dbReference type="ARBA" id="ARBA00023157"/>
    </source>
</evidence>
<evidence type="ECO:0000256" key="2">
    <source>
        <dbReference type="ARBA" id="ARBA00010147"/>
    </source>
</evidence>
<comment type="subunit">
    <text evidence="3">Homotrimer.</text>
</comment>
<dbReference type="PANTHER" id="PTHR45713:SF6">
    <property type="entry name" value="F5_8 TYPE C DOMAIN-CONTAINING PROTEIN"/>
    <property type="match status" value="1"/>
</dbReference>
<protein>
    <submittedName>
        <fullName evidence="11">Fucolectin-7-like</fullName>
    </submittedName>
</protein>
<feature type="domain" description="Fucolectin tachylectin-4 pentraxin-1" evidence="9">
    <location>
        <begin position="28"/>
        <end position="168"/>
    </location>
</feature>
<dbReference type="SMART" id="SM00607">
    <property type="entry name" value="FTP"/>
    <property type="match status" value="1"/>
</dbReference>
<evidence type="ECO:0000256" key="8">
    <source>
        <dbReference type="SAM" id="SignalP"/>
    </source>
</evidence>
<reference evidence="11" key="1">
    <citation type="submission" date="2025-08" db="UniProtKB">
        <authorList>
            <consortium name="RefSeq"/>
        </authorList>
    </citation>
    <scope>IDENTIFICATION</scope>
    <source>
        <tissue evidence="11">Whole sample</tissue>
    </source>
</reference>
<dbReference type="KEGG" id="cvn:111105790"/>
<name>A0A8B8AXI8_CRAVI</name>
<gene>
    <name evidence="11" type="primary">LOC111105790</name>
</gene>
<dbReference type="Proteomes" id="UP000694844">
    <property type="component" value="Chromosome 8"/>
</dbReference>
<dbReference type="GO" id="GO:0042806">
    <property type="term" value="F:fucose binding"/>
    <property type="evidence" value="ECO:0007669"/>
    <property type="project" value="UniProtKB-ARBA"/>
</dbReference>
<evidence type="ECO:0000256" key="5">
    <source>
        <dbReference type="ARBA" id="ARBA00022734"/>
    </source>
</evidence>
<evidence type="ECO:0000256" key="6">
    <source>
        <dbReference type="ARBA" id="ARBA00022837"/>
    </source>
</evidence>
<dbReference type="GO" id="GO:0010185">
    <property type="term" value="P:regulation of cellular defense response"/>
    <property type="evidence" value="ECO:0007669"/>
    <property type="project" value="UniProtKB-ARBA"/>
</dbReference>
<dbReference type="RefSeq" id="XP_022295885.1">
    <property type="nucleotide sequence ID" value="XM_022440177.1"/>
</dbReference>
<dbReference type="AlphaFoldDB" id="A0A8B8AXI8"/>